<reference evidence="2 3" key="1">
    <citation type="submission" date="2017-07" db="EMBL/GenBank/DDBJ databases">
        <title>Isolation and whole genome analysis of endospore-forming bacteria from heroin.</title>
        <authorList>
            <person name="Kalinowski J."/>
            <person name="Ahrens B."/>
            <person name="Al-Dilaimi A."/>
            <person name="Winkler A."/>
            <person name="Wibberg D."/>
            <person name="Schleenbecker U."/>
            <person name="Ruckert C."/>
            <person name="Wolfel R."/>
            <person name="Grass G."/>
        </authorList>
    </citation>
    <scope>NUCLEOTIDE SEQUENCE [LARGE SCALE GENOMIC DNA]</scope>
    <source>
        <strain evidence="2 3">7528</strain>
    </source>
</reference>
<evidence type="ECO:0000313" key="3">
    <source>
        <dbReference type="Proteomes" id="UP000216013"/>
    </source>
</evidence>
<evidence type="ECO:0008006" key="4">
    <source>
        <dbReference type="Google" id="ProtNLM"/>
    </source>
</evidence>
<dbReference type="EMBL" id="NPBV01000010">
    <property type="protein sequence ID" value="PAD21482.1"/>
    <property type="molecule type" value="Genomic_DNA"/>
</dbReference>
<feature type="transmembrane region" description="Helical" evidence="1">
    <location>
        <begin position="5"/>
        <end position="24"/>
    </location>
</feature>
<organism evidence="2 3">
    <name type="scientific">Terribacillus saccharophilus</name>
    <dbReference type="NCBI Taxonomy" id="361277"/>
    <lineage>
        <taxon>Bacteria</taxon>
        <taxon>Bacillati</taxon>
        <taxon>Bacillota</taxon>
        <taxon>Bacilli</taxon>
        <taxon>Bacillales</taxon>
        <taxon>Bacillaceae</taxon>
        <taxon>Terribacillus</taxon>
    </lineage>
</organism>
<proteinExistence type="predicted"/>
<feature type="transmembrane region" description="Helical" evidence="1">
    <location>
        <begin position="130"/>
        <end position="148"/>
    </location>
</feature>
<feature type="transmembrane region" description="Helical" evidence="1">
    <location>
        <begin position="61"/>
        <end position="85"/>
    </location>
</feature>
<dbReference type="InterPro" id="IPR025440">
    <property type="entry name" value="DUF4306"/>
</dbReference>
<sequence>MSRKYFGVILTGFTFTVFLVFSLYEGSNLIDDPFEWPRSTPFTHLLVSNPVFPQDIVWLDFFVYAIKFYAVYPIMTLISAALLLGLTIQKMNKSKQVYSNIFGIFLGVIMLYTSLAFFSAQSLGSAVFRYTLLFIGLMLVLSASYSIFRYKTSKVQP</sequence>
<dbReference type="Proteomes" id="UP000216013">
    <property type="component" value="Unassembled WGS sequence"/>
</dbReference>
<name>A0A268ABJ9_9BACI</name>
<dbReference type="RefSeq" id="WP_095260864.1">
    <property type="nucleotide sequence ID" value="NZ_NPBV01000010.1"/>
</dbReference>
<evidence type="ECO:0000313" key="2">
    <source>
        <dbReference type="EMBL" id="PAD21482.1"/>
    </source>
</evidence>
<dbReference type="AlphaFoldDB" id="A0A268ABJ9"/>
<gene>
    <name evidence="2" type="ORF">CHH64_08250</name>
</gene>
<feature type="transmembrane region" description="Helical" evidence="1">
    <location>
        <begin position="97"/>
        <end position="118"/>
    </location>
</feature>
<dbReference type="Pfam" id="PF14154">
    <property type="entry name" value="DUF4306"/>
    <property type="match status" value="1"/>
</dbReference>
<keyword evidence="1" id="KW-1133">Transmembrane helix</keyword>
<comment type="caution">
    <text evidence="2">The sequence shown here is derived from an EMBL/GenBank/DDBJ whole genome shotgun (WGS) entry which is preliminary data.</text>
</comment>
<evidence type="ECO:0000256" key="1">
    <source>
        <dbReference type="SAM" id="Phobius"/>
    </source>
</evidence>
<accession>A0A268ABJ9</accession>
<keyword evidence="1" id="KW-0472">Membrane</keyword>
<keyword evidence="1" id="KW-0812">Transmembrane</keyword>
<protein>
    <recommendedName>
        <fullName evidence="4">DUF4306 domain-containing protein</fullName>
    </recommendedName>
</protein>